<dbReference type="AlphaFoldDB" id="A0A6B3LWL7"/>
<name>A0A6B3LWL7_9BACT</name>
<dbReference type="RefSeq" id="WP_163915582.1">
    <property type="nucleotide sequence ID" value="NZ_JAAGWD010000005.1"/>
</dbReference>
<evidence type="ECO:0008006" key="3">
    <source>
        <dbReference type="Google" id="ProtNLM"/>
    </source>
</evidence>
<evidence type="ECO:0000313" key="1">
    <source>
        <dbReference type="EMBL" id="NEM98706.1"/>
    </source>
</evidence>
<accession>A0A6B3LWL7</accession>
<reference evidence="1 2" key="1">
    <citation type="submission" date="2020-02" db="EMBL/GenBank/DDBJ databases">
        <authorList>
            <person name="Kim M.K."/>
        </authorList>
    </citation>
    <scope>NUCLEOTIDE SEQUENCE [LARGE SCALE GENOMIC DNA]</scope>
    <source>
        <strain evidence="1 2">BT327</strain>
    </source>
</reference>
<sequence>MVSETLAGKGHFHFDGQTIEREFKLVIYPRQTFIEINAIPIEGFLKKCKWKFEGYLFDGTRIESNNLFPIGIGNSELYVNEFAVGERSDVANTSLFTLTGYYKCKFYFNYAGYEISVTEEKDVTEEKKFYKRTGIIREGVQLSLKKQNHVIVDSFEIADSITKLLSISTGNDVVFNKRNYDDLYVVHRRPLIDSSSFDNVIPYEWMGKYIESTLPIWNKLEAEDKKLITNIASYLNFAGGSGYLDERMFKVAQGWEMAASKWGRKVVTSSESILNLRKLLKATLKEWRSNYPELDKDGFLNSRILRSLEWDSFINNIENLVRDFKIDTTKIDLNFKLLKNNVRDKVAHEGRMVPFDNAYSLLESLKFGLRLVILKKLQYQGDVFYHENNFTRNFKISYFFQHEEKQV</sequence>
<protein>
    <recommendedName>
        <fullName evidence="3">ApeA N-terminal domain-containing protein</fullName>
    </recommendedName>
</protein>
<keyword evidence="2" id="KW-1185">Reference proteome</keyword>
<dbReference type="Proteomes" id="UP000474777">
    <property type="component" value="Unassembled WGS sequence"/>
</dbReference>
<organism evidence="1 2">
    <name type="scientific">Pontibacter burrus</name>
    <dbReference type="NCBI Taxonomy" id="2704466"/>
    <lineage>
        <taxon>Bacteria</taxon>
        <taxon>Pseudomonadati</taxon>
        <taxon>Bacteroidota</taxon>
        <taxon>Cytophagia</taxon>
        <taxon>Cytophagales</taxon>
        <taxon>Hymenobacteraceae</taxon>
        <taxon>Pontibacter</taxon>
    </lineage>
</organism>
<comment type="caution">
    <text evidence="1">The sequence shown here is derived from an EMBL/GenBank/DDBJ whole genome shotgun (WGS) entry which is preliminary data.</text>
</comment>
<gene>
    <name evidence="1" type="ORF">GXP69_13460</name>
</gene>
<evidence type="ECO:0000313" key="2">
    <source>
        <dbReference type="Proteomes" id="UP000474777"/>
    </source>
</evidence>
<dbReference type="EMBL" id="JAAGWD010000005">
    <property type="protein sequence ID" value="NEM98706.1"/>
    <property type="molecule type" value="Genomic_DNA"/>
</dbReference>
<proteinExistence type="predicted"/>